<evidence type="ECO:0000313" key="1">
    <source>
        <dbReference type="EMBL" id="GET93300.1"/>
    </source>
</evidence>
<dbReference type="AlphaFoldDB" id="A0A640KU60"/>
<proteinExistence type="predicted"/>
<accession>A0A640KU60</accession>
<comment type="caution">
    <text evidence="1">The sequence shown here is derived from an EMBL/GenBank/DDBJ whole genome shotgun (WGS) entry which is preliminary data.</text>
</comment>
<name>A0A640KU60_LEITA</name>
<keyword evidence="2" id="KW-1185">Reference proteome</keyword>
<evidence type="ECO:0000313" key="2">
    <source>
        <dbReference type="Proteomes" id="UP000419144"/>
    </source>
</evidence>
<dbReference type="Proteomes" id="UP000419144">
    <property type="component" value="Unassembled WGS sequence"/>
</dbReference>
<dbReference type="VEuPathDB" id="TriTrypDB:LtaPh_3623000"/>
<dbReference type="OrthoDB" id="265656at2759"/>
<sequence length="461" mass="49680">MTEAKVVKDLAEVCASGAETYSAWTTAKAIVQRRYLSPKAHGTFEDCGKLLVSLARVLRTYLRIDLAQELLRDVIFPVMEHFSAKQAAGAMAAGAKDSGASDSSFDLDADNVLQHVFDTLISATTRTYMLMGPVPVLVEWNKDANSGGVDAVVAQSKNAASWAEDVVLEFAIRAAGFLSQLPESAGALSRWAENLFVSYEQLLSLRGALLSSPFSTPKNGCAISATVTSPLMPVPTLAAQLLRMSVLSHTSRTGTASSDSTGAATTPVTAAVYWLTHFALEPNAVNQLFAQYVYFDILGRGLQKSSPTSATQGKSGAPAKVPREGLGVALEEKCALTRREAIFMARAAVEAYWKAFPLLLQRTSSAKAQQLASCVEDSGNKDANLDSQYVHLYRWTWFLDSLTLTFAYEGRANACANKDAAAQQRERQKHVCAQLLEIYADVAAELPGLNWKELATAYIGA</sequence>
<protein>
    <submittedName>
        <fullName evidence="1">Uncharacterized protein</fullName>
    </submittedName>
</protein>
<organism evidence="1 2">
    <name type="scientific">Leishmania tarentolae</name>
    <name type="common">Sauroleishmania tarentolae</name>
    <dbReference type="NCBI Taxonomy" id="5689"/>
    <lineage>
        <taxon>Eukaryota</taxon>
        <taxon>Discoba</taxon>
        <taxon>Euglenozoa</taxon>
        <taxon>Kinetoplastea</taxon>
        <taxon>Metakinetoplastina</taxon>
        <taxon>Trypanosomatida</taxon>
        <taxon>Trypanosomatidae</taxon>
        <taxon>Leishmaniinae</taxon>
        <taxon>Leishmania</taxon>
        <taxon>lizard Leishmania</taxon>
    </lineage>
</organism>
<dbReference type="EMBL" id="BLBS01000057">
    <property type="protein sequence ID" value="GET93300.1"/>
    <property type="molecule type" value="Genomic_DNA"/>
</dbReference>
<gene>
    <name evidence="1" type="ORF">LtaPh_3623000</name>
</gene>
<reference evidence="1" key="1">
    <citation type="submission" date="2019-11" db="EMBL/GenBank/DDBJ databases">
        <title>Leishmania tarentolae CDS.</title>
        <authorList>
            <person name="Goto Y."/>
            <person name="Yamagishi J."/>
        </authorList>
    </citation>
    <scope>NUCLEOTIDE SEQUENCE [LARGE SCALE GENOMIC DNA]</scope>
    <source>
        <strain evidence="1">Parrot Tar II</strain>
    </source>
</reference>